<proteinExistence type="predicted"/>
<comment type="caution">
    <text evidence="1">The sequence shown here is derived from an EMBL/GenBank/DDBJ whole genome shotgun (WGS) entry which is preliminary data.</text>
</comment>
<accession>A0A0F9FIX5</accession>
<dbReference type="AlphaFoldDB" id="A0A0F9FIX5"/>
<dbReference type="EMBL" id="LAZR01032379">
    <property type="protein sequence ID" value="KKL51057.1"/>
    <property type="molecule type" value="Genomic_DNA"/>
</dbReference>
<sequence length="76" mass="8679">MKICHCEPAQGPFELKFAIPSKGYLKLEENYDTLIECQLCHGIYRPAHNSHRGSGTRDDCEFCMEFVRQNGEAQEG</sequence>
<reference evidence="1" key="1">
    <citation type="journal article" date="2015" name="Nature">
        <title>Complex archaea that bridge the gap between prokaryotes and eukaryotes.</title>
        <authorList>
            <person name="Spang A."/>
            <person name="Saw J.H."/>
            <person name="Jorgensen S.L."/>
            <person name="Zaremba-Niedzwiedzka K."/>
            <person name="Martijn J."/>
            <person name="Lind A.E."/>
            <person name="van Eijk R."/>
            <person name="Schleper C."/>
            <person name="Guy L."/>
            <person name="Ettema T.J."/>
        </authorList>
    </citation>
    <scope>NUCLEOTIDE SEQUENCE</scope>
</reference>
<protein>
    <submittedName>
        <fullName evidence="1">Uncharacterized protein</fullName>
    </submittedName>
</protein>
<name>A0A0F9FIX5_9ZZZZ</name>
<organism evidence="1">
    <name type="scientific">marine sediment metagenome</name>
    <dbReference type="NCBI Taxonomy" id="412755"/>
    <lineage>
        <taxon>unclassified sequences</taxon>
        <taxon>metagenomes</taxon>
        <taxon>ecological metagenomes</taxon>
    </lineage>
</organism>
<evidence type="ECO:0000313" key="1">
    <source>
        <dbReference type="EMBL" id="KKL51057.1"/>
    </source>
</evidence>
<gene>
    <name evidence="1" type="ORF">LCGC14_2299300</name>
</gene>